<feature type="region of interest" description="Disordered" evidence="1">
    <location>
        <begin position="50"/>
        <end position="88"/>
    </location>
</feature>
<organism evidence="2 3">
    <name type="scientific">Micromonospora solifontis</name>
    <dbReference type="NCBI Taxonomy" id="2487138"/>
    <lineage>
        <taxon>Bacteria</taxon>
        <taxon>Bacillati</taxon>
        <taxon>Actinomycetota</taxon>
        <taxon>Actinomycetes</taxon>
        <taxon>Micromonosporales</taxon>
        <taxon>Micromonosporaceae</taxon>
        <taxon>Micromonospora</taxon>
    </lineage>
</organism>
<feature type="compositionally biased region" description="Acidic residues" evidence="1">
    <location>
        <begin position="22"/>
        <end position="33"/>
    </location>
</feature>
<accession>A0ABX9WBW1</accession>
<dbReference type="EMBL" id="RJLN01000107">
    <property type="protein sequence ID" value="RNL89611.1"/>
    <property type="molecule type" value="Genomic_DNA"/>
</dbReference>
<protein>
    <submittedName>
        <fullName evidence="2">Uncharacterized protein</fullName>
    </submittedName>
</protein>
<name>A0ABX9WBW1_9ACTN</name>
<reference evidence="2 3" key="1">
    <citation type="submission" date="2018-11" db="EMBL/GenBank/DDBJ databases">
        <title>Micromonospora sp. PPF5-17, a new actinomycetes isolated from a hot spring soil.</title>
        <authorList>
            <person name="Thawai C."/>
        </authorList>
    </citation>
    <scope>NUCLEOTIDE SEQUENCE [LARGE SCALE GENOMIC DNA]</scope>
    <source>
        <strain evidence="2 3">PPF5-17</strain>
    </source>
</reference>
<evidence type="ECO:0000313" key="2">
    <source>
        <dbReference type="EMBL" id="RNL89611.1"/>
    </source>
</evidence>
<evidence type="ECO:0000313" key="3">
    <source>
        <dbReference type="Proteomes" id="UP000280698"/>
    </source>
</evidence>
<feature type="region of interest" description="Disordered" evidence="1">
    <location>
        <begin position="1"/>
        <end position="36"/>
    </location>
</feature>
<comment type="caution">
    <text evidence="2">The sequence shown here is derived from an EMBL/GenBank/DDBJ whole genome shotgun (WGS) entry which is preliminary data.</text>
</comment>
<sequence>MGDWFGVAGGAEQAVDAGGGDVGEEGEQVDPDDDRLCGVGGGEGVCGAAGYEAVGGGMGPRTSVRSRRCRARSRDFGASMSRPPSVHR</sequence>
<dbReference type="Proteomes" id="UP000280698">
    <property type="component" value="Unassembled WGS sequence"/>
</dbReference>
<proteinExistence type="predicted"/>
<gene>
    <name evidence="2" type="ORF">EFE23_24675</name>
</gene>
<keyword evidence="3" id="KW-1185">Reference proteome</keyword>
<evidence type="ECO:0000256" key="1">
    <source>
        <dbReference type="SAM" id="MobiDB-lite"/>
    </source>
</evidence>
<feature type="compositionally biased region" description="Gly residues" evidence="1">
    <location>
        <begin position="50"/>
        <end position="59"/>
    </location>
</feature>